<dbReference type="AlphaFoldDB" id="C3J9R7"/>
<evidence type="ECO:0000313" key="2">
    <source>
        <dbReference type="EMBL" id="EEN83094.1"/>
    </source>
</evidence>
<accession>C3J9R7</accession>
<keyword evidence="1" id="KW-0472">Membrane</keyword>
<dbReference type="EMBL" id="ACNN01000014">
    <property type="protein sequence ID" value="EEN83094.1"/>
    <property type="molecule type" value="Genomic_DNA"/>
</dbReference>
<protein>
    <submittedName>
        <fullName evidence="2">Uncharacterized protein</fullName>
    </submittedName>
</protein>
<feature type="transmembrane region" description="Helical" evidence="1">
    <location>
        <begin position="12"/>
        <end position="31"/>
    </location>
</feature>
<dbReference type="Proteomes" id="UP000004295">
    <property type="component" value="Unassembled WGS sequence"/>
</dbReference>
<evidence type="ECO:0000256" key="1">
    <source>
        <dbReference type="SAM" id="Phobius"/>
    </source>
</evidence>
<comment type="caution">
    <text evidence="2">The sequence shown here is derived from an EMBL/GenBank/DDBJ whole genome shotgun (WGS) entry which is preliminary data.</text>
</comment>
<keyword evidence="1" id="KW-1133">Transmembrane helix</keyword>
<proteinExistence type="predicted"/>
<organism evidence="2 3">
    <name type="scientific">Porphyromonas endodontalis (strain ATCC 35406 / DSM 24491 / JCM 8526 / CCUG 16442 / BCRC 14492 / NCTC 13058 / HG 370)</name>
    <name type="common">Bacteroides endodontalis</name>
    <dbReference type="NCBI Taxonomy" id="553175"/>
    <lineage>
        <taxon>Bacteria</taxon>
        <taxon>Pseudomonadati</taxon>
        <taxon>Bacteroidota</taxon>
        <taxon>Bacteroidia</taxon>
        <taxon>Bacteroidales</taxon>
        <taxon>Porphyromonadaceae</taxon>
        <taxon>Porphyromonas</taxon>
    </lineage>
</organism>
<keyword evidence="1" id="KW-0812">Transmembrane</keyword>
<dbReference type="STRING" id="553175.POREN0001_0818"/>
<keyword evidence="3" id="KW-1185">Reference proteome</keyword>
<evidence type="ECO:0000313" key="3">
    <source>
        <dbReference type="Proteomes" id="UP000004295"/>
    </source>
</evidence>
<name>C3J9R7_POREA</name>
<gene>
    <name evidence="2" type="ORF">POREN0001_0818</name>
</gene>
<reference evidence="2 3" key="1">
    <citation type="submission" date="2009-04" db="EMBL/GenBank/DDBJ databases">
        <authorList>
            <person name="Sebastian Y."/>
            <person name="Madupu R."/>
            <person name="Durkin A.S."/>
            <person name="Torralba M."/>
            <person name="Methe B."/>
            <person name="Sutton G.G."/>
            <person name="Strausberg R.L."/>
            <person name="Nelson K.E."/>
        </authorList>
    </citation>
    <scope>NUCLEOTIDE SEQUENCE [LARGE SCALE GENOMIC DNA]</scope>
    <source>
        <strain evidence="3">ATCC 35406 / BCRC 14492 / JCM 8526 / NCTC 13058 / HG 370</strain>
    </source>
</reference>
<sequence>MNMNEEKVVTSALFPLESYFLIFFSLEMTLYSDGDML</sequence>